<evidence type="ECO:0008006" key="4">
    <source>
        <dbReference type="Google" id="ProtNLM"/>
    </source>
</evidence>
<dbReference type="RefSeq" id="WP_197712607.1">
    <property type="nucleotide sequence ID" value="NZ_LDYE01000011.1"/>
</dbReference>
<proteinExistence type="predicted"/>
<accession>A0A2A9DLB4</accession>
<evidence type="ECO:0000313" key="3">
    <source>
        <dbReference type="Proteomes" id="UP000221653"/>
    </source>
</evidence>
<feature type="compositionally biased region" description="Low complexity" evidence="1">
    <location>
        <begin position="10"/>
        <end position="19"/>
    </location>
</feature>
<name>A0A2A9DLB4_9CORY</name>
<sequence length="124" mass="14139">MYNELPPDPFANDPNDPANLFDDFSEPAAPPLTPEDFLALHNDLQSVAEFKKLLRPRGIEGVFFYCEDCEEVHYFDWDIIESNLKATIANSLAPVHEPSVEPDPNRYVPWDYALGYLHGLQDTN</sequence>
<dbReference type="AlphaFoldDB" id="A0A2A9DLB4"/>
<dbReference type="STRING" id="1724.GCA_001044175_00341"/>
<evidence type="ECO:0000313" key="2">
    <source>
        <dbReference type="EMBL" id="PFG27171.1"/>
    </source>
</evidence>
<evidence type="ECO:0000256" key="1">
    <source>
        <dbReference type="SAM" id="MobiDB-lite"/>
    </source>
</evidence>
<dbReference type="EMBL" id="PDJF01000001">
    <property type="protein sequence ID" value="PFG27171.1"/>
    <property type="molecule type" value="Genomic_DNA"/>
</dbReference>
<dbReference type="Pfam" id="PF17252">
    <property type="entry name" value="DUF5319"/>
    <property type="match status" value="1"/>
</dbReference>
<comment type="caution">
    <text evidence="2">The sequence shown here is derived from an EMBL/GenBank/DDBJ whole genome shotgun (WGS) entry which is preliminary data.</text>
</comment>
<feature type="region of interest" description="Disordered" evidence="1">
    <location>
        <begin position="1"/>
        <end position="23"/>
    </location>
</feature>
<gene>
    <name evidence="2" type="ORF">ATK06_0221</name>
</gene>
<organism evidence="2 3">
    <name type="scientific">Corynebacterium renale</name>
    <dbReference type="NCBI Taxonomy" id="1724"/>
    <lineage>
        <taxon>Bacteria</taxon>
        <taxon>Bacillati</taxon>
        <taxon>Actinomycetota</taxon>
        <taxon>Actinomycetes</taxon>
        <taxon>Mycobacteriales</taxon>
        <taxon>Corynebacteriaceae</taxon>
        <taxon>Corynebacterium</taxon>
    </lineage>
</organism>
<protein>
    <recommendedName>
        <fullName evidence="4">DUF5319 domain-containing protein</fullName>
    </recommendedName>
</protein>
<keyword evidence="3" id="KW-1185">Reference proteome</keyword>
<dbReference type="Proteomes" id="UP000221653">
    <property type="component" value="Unassembled WGS sequence"/>
</dbReference>
<dbReference type="InterPro" id="IPR035165">
    <property type="entry name" value="DUF5319"/>
</dbReference>
<reference evidence="2 3" key="1">
    <citation type="submission" date="2017-10" db="EMBL/GenBank/DDBJ databases">
        <title>Sequencing the genomes of 1000 actinobacteria strains.</title>
        <authorList>
            <person name="Klenk H.-P."/>
        </authorList>
    </citation>
    <scope>NUCLEOTIDE SEQUENCE [LARGE SCALE GENOMIC DNA]</scope>
    <source>
        <strain evidence="2 3">DSM 20688</strain>
    </source>
</reference>